<evidence type="ECO:0000256" key="3">
    <source>
        <dbReference type="ARBA" id="ARBA00022448"/>
    </source>
</evidence>
<comment type="function">
    <text evidence="10">Channel that opens in response to stretch forces in the membrane lipid bilayer. May participate in the regulation of osmotic pressure changes within the cell.</text>
</comment>
<evidence type="ECO:0000256" key="5">
    <source>
        <dbReference type="ARBA" id="ARBA00022692"/>
    </source>
</evidence>
<keyword evidence="12" id="KW-1185">Reference proteome</keyword>
<dbReference type="RefSeq" id="WP_158052183.1">
    <property type="nucleotide sequence ID" value="NZ_WBKB01000004.1"/>
</dbReference>
<comment type="subunit">
    <text evidence="10">Homopentamer.</text>
</comment>
<reference evidence="11 12" key="1">
    <citation type="submission" date="2019-09" db="EMBL/GenBank/DDBJ databases">
        <title>Phylogeny of genus Pseudoclavibacter and closely related genus.</title>
        <authorList>
            <person name="Li Y."/>
        </authorList>
    </citation>
    <scope>NUCLEOTIDE SEQUENCE [LARGE SCALE GENOMIC DNA]</scope>
    <source>
        <strain evidence="11 12">KCTC 13959</strain>
    </source>
</reference>
<evidence type="ECO:0000313" key="12">
    <source>
        <dbReference type="Proteomes" id="UP000433493"/>
    </source>
</evidence>
<keyword evidence="6 10" id="KW-1133">Transmembrane helix</keyword>
<evidence type="ECO:0000256" key="2">
    <source>
        <dbReference type="ARBA" id="ARBA00007254"/>
    </source>
</evidence>
<evidence type="ECO:0000313" key="11">
    <source>
        <dbReference type="EMBL" id="KAB1643134.1"/>
    </source>
</evidence>
<dbReference type="Proteomes" id="UP000433493">
    <property type="component" value="Unassembled WGS sequence"/>
</dbReference>
<dbReference type="Gene3D" id="1.10.1200.120">
    <property type="entry name" value="Large-conductance mechanosensitive channel, MscL, domain 1"/>
    <property type="match status" value="1"/>
</dbReference>
<evidence type="ECO:0000256" key="9">
    <source>
        <dbReference type="ARBA" id="ARBA00023303"/>
    </source>
</evidence>
<evidence type="ECO:0000256" key="4">
    <source>
        <dbReference type="ARBA" id="ARBA00022475"/>
    </source>
</evidence>
<keyword evidence="8 10" id="KW-0472">Membrane</keyword>
<dbReference type="InterPro" id="IPR019823">
    <property type="entry name" value="Mechanosensitive_channel_CS"/>
</dbReference>
<dbReference type="InterPro" id="IPR036019">
    <property type="entry name" value="MscL_channel"/>
</dbReference>
<evidence type="ECO:0000256" key="10">
    <source>
        <dbReference type="HAMAP-Rule" id="MF_00115"/>
    </source>
</evidence>
<dbReference type="HAMAP" id="MF_00115">
    <property type="entry name" value="MscL"/>
    <property type="match status" value="1"/>
</dbReference>
<keyword evidence="5 10" id="KW-0812">Transmembrane</keyword>
<keyword evidence="9 10" id="KW-0407">Ion channel</keyword>
<feature type="transmembrane region" description="Helical" evidence="10">
    <location>
        <begin position="12"/>
        <end position="38"/>
    </location>
</feature>
<name>A0A7J5BAS6_9MICO</name>
<dbReference type="NCBIfam" id="TIGR00220">
    <property type="entry name" value="mscL"/>
    <property type="match status" value="1"/>
</dbReference>
<dbReference type="Pfam" id="PF01741">
    <property type="entry name" value="MscL"/>
    <property type="match status" value="1"/>
</dbReference>
<dbReference type="PANTHER" id="PTHR30266">
    <property type="entry name" value="MECHANOSENSITIVE CHANNEL MSCL"/>
    <property type="match status" value="1"/>
</dbReference>
<protein>
    <recommendedName>
        <fullName evidence="10">Large-conductance mechanosensitive channel</fullName>
    </recommendedName>
</protein>
<dbReference type="SUPFAM" id="SSF81330">
    <property type="entry name" value="Gated mechanosensitive channel"/>
    <property type="match status" value="1"/>
</dbReference>
<dbReference type="InterPro" id="IPR037673">
    <property type="entry name" value="MSC/AndL"/>
</dbReference>
<organism evidence="11 12">
    <name type="scientific">Gulosibacter chungangensis</name>
    <dbReference type="NCBI Taxonomy" id="979746"/>
    <lineage>
        <taxon>Bacteria</taxon>
        <taxon>Bacillati</taxon>
        <taxon>Actinomycetota</taxon>
        <taxon>Actinomycetes</taxon>
        <taxon>Micrococcales</taxon>
        <taxon>Microbacteriaceae</taxon>
        <taxon>Gulosibacter</taxon>
    </lineage>
</organism>
<comment type="similarity">
    <text evidence="2 10">Belongs to the MscL family.</text>
</comment>
<comment type="subcellular location">
    <subcellularLocation>
        <location evidence="1 10">Cell membrane</location>
        <topology evidence="1 10">Multi-pass membrane protein</topology>
    </subcellularLocation>
</comment>
<dbReference type="InterPro" id="IPR001185">
    <property type="entry name" value="MS_channel"/>
</dbReference>
<dbReference type="EMBL" id="WBKB01000004">
    <property type="protein sequence ID" value="KAB1643134.1"/>
    <property type="molecule type" value="Genomic_DNA"/>
</dbReference>
<accession>A0A7J5BAS6</accession>
<keyword evidence="7 10" id="KW-0406">Ion transport</keyword>
<dbReference type="AlphaFoldDB" id="A0A7J5BAS6"/>
<evidence type="ECO:0000256" key="1">
    <source>
        <dbReference type="ARBA" id="ARBA00004651"/>
    </source>
</evidence>
<dbReference type="PANTHER" id="PTHR30266:SF2">
    <property type="entry name" value="LARGE-CONDUCTANCE MECHANOSENSITIVE CHANNEL"/>
    <property type="match status" value="1"/>
</dbReference>
<dbReference type="PRINTS" id="PR01264">
    <property type="entry name" value="MECHCHANNEL"/>
</dbReference>
<evidence type="ECO:0000256" key="8">
    <source>
        <dbReference type="ARBA" id="ARBA00023136"/>
    </source>
</evidence>
<gene>
    <name evidence="10 11" type="primary">mscL</name>
    <name evidence="11" type="ORF">F8O05_07785</name>
</gene>
<dbReference type="OrthoDB" id="9810350at2"/>
<sequence>MKGFKEFIARGNVIDLAVAVIIGAAFTSIVDALVGGIFDPLIAALFNADAIADATLQIAGINFGIGSVIAAIINFLLIAAVVYFCIVLPINKFNEKAYERKHGHKPSEEEAEVTETDLLTEIRDLLAAREGQGK</sequence>
<dbReference type="GO" id="GO:0005886">
    <property type="term" value="C:plasma membrane"/>
    <property type="evidence" value="ECO:0007669"/>
    <property type="project" value="UniProtKB-SubCell"/>
</dbReference>
<dbReference type="GO" id="GO:0008381">
    <property type="term" value="F:mechanosensitive monoatomic ion channel activity"/>
    <property type="evidence" value="ECO:0007669"/>
    <property type="project" value="UniProtKB-UniRule"/>
</dbReference>
<keyword evidence="4 10" id="KW-1003">Cell membrane</keyword>
<evidence type="ECO:0000256" key="6">
    <source>
        <dbReference type="ARBA" id="ARBA00022989"/>
    </source>
</evidence>
<keyword evidence="3 10" id="KW-0813">Transport</keyword>
<proteinExistence type="inferred from homology"/>
<comment type="caution">
    <text evidence="11">The sequence shown here is derived from an EMBL/GenBank/DDBJ whole genome shotgun (WGS) entry which is preliminary data.</text>
</comment>
<evidence type="ECO:0000256" key="7">
    <source>
        <dbReference type="ARBA" id="ARBA00023065"/>
    </source>
</evidence>
<feature type="transmembrane region" description="Helical" evidence="10">
    <location>
        <begin position="58"/>
        <end position="91"/>
    </location>
</feature>
<dbReference type="PROSITE" id="PS01327">
    <property type="entry name" value="MSCL"/>
    <property type="match status" value="1"/>
</dbReference>